<dbReference type="Gene3D" id="3.10.129.10">
    <property type="entry name" value="Hotdog Thioesterase"/>
    <property type="match status" value="1"/>
</dbReference>
<dbReference type="SUPFAM" id="SSF54637">
    <property type="entry name" value="Thioesterase/thiol ester dehydrase-isomerase"/>
    <property type="match status" value="2"/>
</dbReference>
<dbReference type="Pfam" id="PF01643">
    <property type="entry name" value="Acyl-ACP_TE"/>
    <property type="match status" value="1"/>
</dbReference>
<dbReference type="InterPro" id="IPR049427">
    <property type="entry name" value="Acyl-ACP_TE_C"/>
</dbReference>
<dbReference type="GO" id="GO:0006633">
    <property type="term" value="P:fatty acid biosynthetic process"/>
    <property type="evidence" value="ECO:0007669"/>
    <property type="project" value="InterPro"/>
</dbReference>
<dbReference type="AlphaFoldDB" id="A0A318KIM3"/>
<name>A0A318KIM3_9NOCA</name>
<reference evidence="3 4" key="1">
    <citation type="submission" date="2018-05" db="EMBL/GenBank/DDBJ databases">
        <title>Genomic Encyclopedia of Type Strains, Phase IV (KMG-IV): sequencing the most valuable type-strain genomes for metagenomic binning, comparative biology and taxonomic classification.</title>
        <authorList>
            <person name="Goeker M."/>
        </authorList>
    </citation>
    <scope>NUCLEOTIDE SEQUENCE [LARGE SCALE GENOMIC DNA]</scope>
    <source>
        <strain evidence="3 4">DSM 44704</strain>
    </source>
</reference>
<dbReference type="InterPro" id="IPR002864">
    <property type="entry name" value="Acyl-ACP_thioesterase_NHD"/>
</dbReference>
<dbReference type="InterPro" id="IPR050563">
    <property type="entry name" value="4-hydroxybenzoyl-CoA_TE"/>
</dbReference>
<dbReference type="EMBL" id="QJKF01000009">
    <property type="protein sequence ID" value="PXX60877.1"/>
    <property type="molecule type" value="Genomic_DNA"/>
</dbReference>
<dbReference type="Proteomes" id="UP000247569">
    <property type="component" value="Unassembled WGS sequence"/>
</dbReference>
<evidence type="ECO:0000259" key="2">
    <source>
        <dbReference type="Pfam" id="PF20791"/>
    </source>
</evidence>
<organism evidence="3 4">
    <name type="scientific">Nocardia tenerifensis</name>
    <dbReference type="NCBI Taxonomy" id="228006"/>
    <lineage>
        <taxon>Bacteria</taxon>
        <taxon>Bacillati</taxon>
        <taxon>Actinomycetota</taxon>
        <taxon>Actinomycetes</taxon>
        <taxon>Mycobacteriales</taxon>
        <taxon>Nocardiaceae</taxon>
        <taxon>Nocardia</taxon>
    </lineage>
</organism>
<sequence length="260" mass="29194">MVTWHYPTMVIPSVLPERPTAGTPFETGWPVRLADTDGNQRLRLDAIARYLQDIGFEHLDAVEDGDTHRGWVVRRTVIDVLKPIEFGERVTLRRWCSGLSTRWCNMRVQIAGDRGGLVETEAFLIHFGTESGLPARMSDRFMAPMLASTSEHRLRWKAALTDPAPPLDAPGVRVRPFPLRITDIDMLDHVNNSVYLSGVEEVLAEHDDLKSGPHRAIIEYVKPLKSGDDVELSAHRTGTALDIWFTVADETHAATRVMPL</sequence>
<dbReference type="CDD" id="cd00586">
    <property type="entry name" value="4HBT"/>
    <property type="match status" value="1"/>
</dbReference>
<proteinExistence type="predicted"/>
<dbReference type="PANTHER" id="PTHR31793:SF24">
    <property type="entry name" value="LONG-CHAIN ACYL-COA THIOESTERASE FADM"/>
    <property type="match status" value="1"/>
</dbReference>
<comment type="caution">
    <text evidence="3">The sequence shown here is derived from an EMBL/GenBank/DDBJ whole genome shotgun (WGS) entry which is preliminary data.</text>
</comment>
<feature type="domain" description="Acyl-ACP thioesterase N-terminal hotdog" evidence="1">
    <location>
        <begin position="24"/>
        <end position="144"/>
    </location>
</feature>
<gene>
    <name evidence="3" type="ORF">DFR70_10968</name>
</gene>
<dbReference type="InterPro" id="IPR029069">
    <property type="entry name" value="HotDog_dom_sf"/>
</dbReference>
<dbReference type="PANTHER" id="PTHR31793">
    <property type="entry name" value="4-HYDROXYBENZOYL-COA THIOESTERASE FAMILY MEMBER"/>
    <property type="match status" value="1"/>
</dbReference>
<evidence type="ECO:0000259" key="1">
    <source>
        <dbReference type="Pfam" id="PF01643"/>
    </source>
</evidence>
<accession>A0A318KIM3</accession>
<dbReference type="GO" id="GO:0047617">
    <property type="term" value="F:fatty acyl-CoA hydrolase activity"/>
    <property type="evidence" value="ECO:0007669"/>
    <property type="project" value="TreeGrafter"/>
</dbReference>
<keyword evidence="4" id="KW-1185">Reference proteome</keyword>
<feature type="domain" description="Acyl-ACP thioesterase-like C-terminal" evidence="2">
    <location>
        <begin position="175"/>
        <end position="236"/>
    </location>
</feature>
<protein>
    <submittedName>
        <fullName evidence="3">Acyl-ACP thioesterase</fullName>
    </submittedName>
</protein>
<evidence type="ECO:0000313" key="4">
    <source>
        <dbReference type="Proteomes" id="UP000247569"/>
    </source>
</evidence>
<dbReference type="Pfam" id="PF20791">
    <property type="entry name" value="Acyl-ACP_TE_C"/>
    <property type="match status" value="1"/>
</dbReference>
<evidence type="ECO:0000313" key="3">
    <source>
        <dbReference type="EMBL" id="PXX60877.1"/>
    </source>
</evidence>